<keyword evidence="1" id="KW-0812">Transmembrane</keyword>
<protein>
    <submittedName>
        <fullName evidence="2">Uncharacterized protein</fullName>
    </submittedName>
</protein>
<reference evidence="2 3" key="1">
    <citation type="submission" date="2016-04" db="EMBL/GenBank/DDBJ databases">
        <title>Draft genome sequence of freshwater magnetotactic bacteria Magnetospirillum marisnigri SP-1 and Magnetospirillum moscoviense BB-1.</title>
        <authorList>
            <person name="Koziaeva V."/>
            <person name="Dziuba M.V."/>
            <person name="Ivanov T.M."/>
            <person name="Kuznetsov B."/>
            <person name="Grouzdev D.S."/>
        </authorList>
    </citation>
    <scope>NUCLEOTIDE SEQUENCE [LARGE SCALE GENOMIC DNA]</scope>
    <source>
        <strain evidence="2 3">SP-1</strain>
    </source>
</reference>
<gene>
    <name evidence="2" type="ORF">A6A04_08895</name>
</gene>
<dbReference type="OrthoDB" id="7358152at2"/>
<keyword evidence="1" id="KW-0472">Membrane</keyword>
<organism evidence="2 3">
    <name type="scientific">Paramagnetospirillum marisnigri</name>
    <dbReference type="NCBI Taxonomy" id="1285242"/>
    <lineage>
        <taxon>Bacteria</taxon>
        <taxon>Pseudomonadati</taxon>
        <taxon>Pseudomonadota</taxon>
        <taxon>Alphaproteobacteria</taxon>
        <taxon>Rhodospirillales</taxon>
        <taxon>Magnetospirillaceae</taxon>
        <taxon>Paramagnetospirillum</taxon>
    </lineage>
</organism>
<feature type="transmembrane region" description="Helical" evidence="1">
    <location>
        <begin position="9"/>
        <end position="29"/>
    </location>
</feature>
<name>A0A178M5E9_9PROT</name>
<accession>A0A178M5E9</accession>
<evidence type="ECO:0000256" key="1">
    <source>
        <dbReference type="SAM" id="Phobius"/>
    </source>
</evidence>
<comment type="caution">
    <text evidence="2">The sequence shown here is derived from an EMBL/GenBank/DDBJ whole genome shotgun (WGS) entry which is preliminary data.</text>
</comment>
<evidence type="ECO:0000313" key="3">
    <source>
        <dbReference type="Proteomes" id="UP000078428"/>
    </source>
</evidence>
<dbReference type="EMBL" id="LWQT01000120">
    <property type="protein sequence ID" value="OAN43989.1"/>
    <property type="molecule type" value="Genomic_DNA"/>
</dbReference>
<dbReference type="Proteomes" id="UP000078428">
    <property type="component" value="Unassembled WGS sequence"/>
</dbReference>
<evidence type="ECO:0000313" key="2">
    <source>
        <dbReference type="EMBL" id="OAN43989.1"/>
    </source>
</evidence>
<keyword evidence="1" id="KW-1133">Transmembrane helix</keyword>
<sequence>MAQRLPRHVIGAISVAIGFFGGIAMLLILPQKFGVSPKLTGFMALAVWIASTWVFWTGGKEKKGETETAPPPPAGES</sequence>
<keyword evidence="3" id="KW-1185">Reference proteome</keyword>
<proteinExistence type="predicted"/>
<dbReference type="RefSeq" id="WP_068495780.1">
    <property type="nucleotide sequence ID" value="NZ_LWQT01000120.1"/>
</dbReference>
<dbReference type="AlphaFoldDB" id="A0A178M5E9"/>
<dbReference type="STRING" id="1285242.A6A04_08895"/>
<feature type="transmembrane region" description="Helical" evidence="1">
    <location>
        <begin position="35"/>
        <end position="56"/>
    </location>
</feature>